<protein>
    <submittedName>
        <fullName evidence="2">Uncharacterized protein</fullName>
    </submittedName>
</protein>
<gene>
    <name evidence="2" type="ORF">EDD29_1636</name>
</gene>
<accession>A0A3N1CS34</accession>
<feature type="chain" id="PRO_5038706781" evidence="1">
    <location>
        <begin position="20"/>
        <end position="163"/>
    </location>
</feature>
<dbReference type="EMBL" id="RJKE01000001">
    <property type="protein sequence ID" value="ROO84119.1"/>
    <property type="molecule type" value="Genomic_DNA"/>
</dbReference>
<organism evidence="2 3">
    <name type="scientific">Actinocorallia herbida</name>
    <dbReference type="NCBI Taxonomy" id="58109"/>
    <lineage>
        <taxon>Bacteria</taxon>
        <taxon>Bacillati</taxon>
        <taxon>Actinomycetota</taxon>
        <taxon>Actinomycetes</taxon>
        <taxon>Streptosporangiales</taxon>
        <taxon>Thermomonosporaceae</taxon>
        <taxon>Actinocorallia</taxon>
    </lineage>
</organism>
<sequence>MLSPMTVSAVLAGTTTCTAVTLSGTVTSAGALSMTGPSVGGRSGLASSIAPQGLPWAGAVTYGGAPPATGTISLTGFSIKATVFGVSRTHGITGTLSAPGYNPDNTSRPNAAAQAQVDLTGKVLPKTAGSFVCPGNATVTSGVFALNGAASGGAMTRVLGVTP</sequence>
<dbReference type="AlphaFoldDB" id="A0A3N1CS34"/>
<feature type="signal peptide" evidence="1">
    <location>
        <begin position="1"/>
        <end position="19"/>
    </location>
</feature>
<evidence type="ECO:0000313" key="2">
    <source>
        <dbReference type="EMBL" id="ROO84119.1"/>
    </source>
</evidence>
<evidence type="ECO:0000313" key="3">
    <source>
        <dbReference type="Proteomes" id="UP000272400"/>
    </source>
</evidence>
<proteinExistence type="predicted"/>
<keyword evidence="3" id="KW-1185">Reference proteome</keyword>
<reference evidence="2 3" key="1">
    <citation type="submission" date="2018-11" db="EMBL/GenBank/DDBJ databases">
        <title>Sequencing the genomes of 1000 actinobacteria strains.</title>
        <authorList>
            <person name="Klenk H.-P."/>
        </authorList>
    </citation>
    <scope>NUCLEOTIDE SEQUENCE [LARGE SCALE GENOMIC DNA]</scope>
    <source>
        <strain evidence="2 3">DSM 44254</strain>
    </source>
</reference>
<dbReference type="Proteomes" id="UP000272400">
    <property type="component" value="Unassembled WGS sequence"/>
</dbReference>
<comment type="caution">
    <text evidence="2">The sequence shown here is derived from an EMBL/GenBank/DDBJ whole genome shotgun (WGS) entry which is preliminary data.</text>
</comment>
<name>A0A3N1CS34_9ACTN</name>
<keyword evidence="1" id="KW-0732">Signal</keyword>
<evidence type="ECO:0000256" key="1">
    <source>
        <dbReference type="SAM" id="SignalP"/>
    </source>
</evidence>